<dbReference type="InterPro" id="IPR001683">
    <property type="entry name" value="PX_dom"/>
</dbReference>
<evidence type="ECO:0000259" key="1">
    <source>
        <dbReference type="PROSITE" id="PS50195"/>
    </source>
</evidence>
<name>A0A448Z203_9STRA</name>
<gene>
    <name evidence="2" type="ORF">PSNMU_V1.4_AUG-EV-PASAV3_0027820</name>
</gene>
<dbReference type="GO" id="GO:0035091">
    <property type="term" value="F:phosphatidylinositol binding"/>
    <property type="evidence" value="ECO:0007669"/>
    <property type="project" value="InterPro"/>
</dbReference>
<dbReference type="SUPFAM" id="SSF64268">
    <property type="entry name" value="PX domain"/>
    <property type="match status" value="1"/>
</dbReference>
<dbReference type="EMBL" id="CAACVS010000075">
    <property type="protein sequence ID" value="VEU36035.1"/>
    <property type="molecule type" value="Genomic_DNA"/>
</dbReference>
<proteinExistence type="predicted"/>
<feature type="domain" description="PX" evidence="1">
    <location>
        <begin position="43"/>
        <end position="161"/>
    </location>
</feature>
<dbReference type="Pfam" id="PF00787">
    <property type="entry name" value="PX"/>
    <property type="match status" value="1"/>
</dbReference>
<reference evidence="2 3" key="1">
    <citation type="submission" date="2019-01" db="EMBL/GenBank/DDBJ databases">
        <authorList>
            <person name="Ferrante I. M."/>
        </authorList>
    </citation>
    <scope>NUCLEOTIDE SEQUENCE [LARGE SCALE GENOMIC DNA]</scope>
    <source>
        <strain evidence="2 3">B856</strain>
    </source>
</reference>
<sequence>MAERPVMYLEQEDWSPRYQDTFYTVRLDDFQRFASTPKTATSNNDSDSLPSSTLGGKTNFPAYYYKIQIFCGRHDPKVVFRRYSQFKWLYQNIPLSTTGGDPSEEPIQFPPGNGCLCSQNDDFAKNRTEQLREFLNEALVRRDVARDEAVAQFLELDSFVKTEKS</sequence>
<organism evidence="2 3">
    <name type="scientific">Pseudo-nitzschia multistriata</name>
    <dbReference type="NCBI Taxonomy" id="183589"/>
    <lineage>
        <taxon>Eukaryota</taxon>
        <taxon>Sar</taxon>
        <taxon>Stramenopiles</taxon>
        <taxon>Ochrophyta</taxon>
        <taxon>Bacillariophyta</taxon>
        <taxon>Bacillariophyceae</taxon>
        <taxon>Bacillariophycidae</taxon>
        <taxon>Bacillariales</taxon>
        <taxon>Bacillariaceae</taxon>
        <taxon>Pseudo-nitzschia</taxon>
    </lineage>
</organism>
<evidence type="ECO:0000313" key="2">
    <source>
        <dbReference type="EMBL" id="VEU36035.1"/>
    </source>
</evidence>
<accession>A0A448Z203</accession>
<dbReference type="OrthoDB" id="5227681at2759"/>
<dbReference type="Gene3D" id="3.30.1520.10">
    <property type="entry name" value="Phox-like domain"/>
    <property type="match status" value="1"/>
</dbReference>
<evidence type="ECO:0000313" key="3">
    <source>
        <dbReference type="Proteomes" id="UP000291116"/>
    </source>
</evidence>
<dbReference type="AlphaFoldDB" id="A0A448Z203"/>
<dbReference type="CDD" id="cd06093">
    <property type="entry name" value="PX_domain"/>
    <property type="match status" value="1"/>
</dbReference>
<dbReference type="Proteomes" id="UP000291116">
    <property type="component" value="Unassembled WGS sequence"/>
</dbReference>
<dbReference type="PROSITE" id="PS50195">
    <property type="entry name" value="PX"/>
    <property type="match status" value="1"/>
</dbReference>
<protein>
    <recommendedName>
        <fullName evidence="1">PX domain-containing protein</fullName>
    </recommendedName>
</protein>
<dbReference type="InterPro" id="IPR036871">
    <property type="entry name" value="PX_dom_sf"/>
</dbReference>
<keyword evidence="3" id="KW-1185">Reference proteome</keyword>